<protein>
    <submittedName>
        <fullName evidence="2">PIN domain-like protein</fullName>
    </submittedName>
</protein>
<dbReference type="GO" id="GO:0006974">
    <property type="term" value="P:DNA damage response"/>
    <property type="evidence" value="ECO:0007669"/>
    <property type="project" value="UniProtKB-ARBA"/>
</dbReference>
<dbReference type="SUPFAM" id="SSF88723">
    <property type="entry name" value="PIN domain-like"/>
    <property type="match status" value="1"/>
</dbReference>
<dbReference type="InterPro" id="IPR029060">
    <property type="entry name" value="PIN-like_dom_sf"/>
</dbReference>
<dbReference type="InterPro" id="IPR006084">
    <property type="entry name" value="XPG/Rad2"/>
</dbReference>
<name>V2XJQ0_MONRO</name>
<evidence type="ECO:0000259" key="1">
    <source>
        <dbReference type="SMART" id="SM00484"/>
    </source>
</evidence>
<organism evidence="2 3">
    <name type="scientific">Moniliophthora roreri (strain MCA 2997)</name>
    <name type="common">Cocoa frosty pod rot fungus</name>
    <name type="synonym">Crinipellis roreri</name>
    <dbReference type="NCBI Taxonomy" id="1381753"/>
    <lineage>
        <taxon>Eukaryota</taxon>
        <taxon>Fungi</taxon>
        <taxon>Dikarya</taxon>
        <taxon>Basidiomycota</taxon>
        <taxon>Agaricomycotina</taxon>
        <taxon>Agaricomycetes</taxon>
        <taxon>Agaricomycetidae</taxon>
        <taxon>Agaricales</taxon>
        <taxon>Marasmiineae</taxon>
        <taxon>Marasmiaceae</taxon>
        <taxon>Moniliophthora</taxon>
    </lineage>
</organism>
<dbReference type="EMBL" id="AWSO01000259">
    <property type="protein sequence ID" value="ESK92705.1"/>
    <property type="molecule type" value="Genomic_DNA"/>
</dbReference>
<dbReference type="HOGENOM" id="CLU_1661228_0_0_1"/>
<dbReference type="GO" id="GO:0017108">
    <property type="term" value="F:5'-flap endonuclease activity"/>
    <property type="evidence" value="ECO:0007669"/>
    <property type="project" value="TreeGrafter"/>
</dbReference>
<comment type="caution">
    <text evidence="2">The sequence shown here is derived from an EMBL/GenBank/DDBJ whole genome shotgun (WGS) entry which is preliminary data.</text>
</comment>
<evidence type="ECO:0000313" key="3">
    <source>
        <dbReference type="Proteomes" id="UP000017559"/>
    </source>
</evidence>
<gene>
    <name evidence="2" type="ORF">Moror_15958</name>
</gene>
<reference evidence="2 3" key="1">
    <citation type="journal article" date="2014" name="BMC Genomics">
        <title>Genome and secretome analysis of the hemibiotrophic fungal pathogen, Moniliophthora roreri, which causes frosty pod rot disease of cacao: mechanisms of the biotrophic and necrotrophic phases.</title>
        <authorList>
            <person name="Meinhardt L.W."/>
            <person name="Costa G.G.L."/>
            <person name="Thomazella D.P.T."/>
            <person name="Teixeira P.J.P.L."/>
            <person name="Carazzolle M.F."/>
            <person name="Schuster S.C."/>
            <person name="Carlson J.E."/>
            <person name="Guiltinan M.J."/>
            <person name="Mieczkowski P."/>
            <person name="Farmer A."/>
            <person name="Ramaraj T."/>
            <person name="Crozier J."/>
            <person name="Davis R.E."/>
            <person name="Shao J."/>
            <person name="Melnick R.L."/>
            <person name="Pereira G.A.G."/>
            <person name="Bailey B.A."/>
        </authorList>
    </citation>
    <scope>NUCLEOTIDE SEQUENCE [LARGE SCALE GENOMIC DNA]</scope>
    <source>
        <strain evidence="2 3">MCA 2997</strain>
    </source>
</reference>
<dbReference type="Proteomes" id="UP000017559">
    <property type="component" value="Unassembled WGS sequence"/>
</dbReference>
<accession>V2XJQ0</accession>
<dbReference type="SMART" id="SM00484">
    <property type="entry name" value="XPGI"/>
    <property type="match status" value="1"/>
</dbReference>
<feature type="domain" description="XPG-I" evidence="1">
    <location>
        <begin position="85"/>
        <end position="158"/>
    </location>
</feature>
<dbReference type="AlphaFoldDB" id="V2XJQ0"/>
<sequence length="159" mass="17372">MIRPQSGFDLISILIFSFSNPSLYCFSTFGLTFSSTPCISRTLDSMQPLTEHCHPFSGMLASSEDALGLPFSLTMEMNGRVPIIEAFGYHCHNAPGDAEAELAVMNQMGIIDAVLTRDADIFPLGAKCVLHINVDETTEAKLVVDIFHADVISEKLELT</sequence>
<dbReference type="PANTHER" id="PTHR11081:SF75">
    <property type="entry name" value="ENDONUCLEASE, PUTATIVE (AFU_ORTHOLOGUE AFUA_3G13260)-RELATED"/>
    <property type="match status" value="1"/>
</dbReference>
<dbReference type="Pfam" id="PF00867">
    <property type="entry name" value="XPG_I"/>
    <property type="match status" value="1"/>
</dbReference>
<dbReference type="PANTHER" id="PTHR11081">
    <property type="entry name" value="FLAP ENDONUCLEASE FAMILY MEMBER"/>
    <property type="match status" value="1"/>
</dbReference>
<dbReference type="KEGG" id="mrr:Moror_15958"/>
<dbReference type="OrthoDB" id="2148513at2759"/>
<dbReference type="Gene3D" id="3.40.50.1010">
    <property type="entry name" value="5'-nuclease"/>
    <property type="match status" value="1"/>
</dbReference>
<dbReference type="InterPro" id="IPR006086">
    <property type="entry name" value="XPG-I_dom"/>
</dbReference>
<keyword evidence="3" id="KW-1185">Reference proteome</keyword>
<evidence type="ECO:0000313" key="2">
    <source>
        <dbReference type="EMBL" id="ESK92705.1"/>
    </source>
</evidence>
<proteinExistence type="predicted"/>